<gene>
    <name evidence="1" type="ORF">THAOC_08598</name>
</gene>
<dbReference type="EMBL" id="AGNL01009093">
    <property type="protein sequence ID" value="EJK70077.1"/>
    <property type="molecule type" value="Genomic_DNA"/>
</dbReference>
<feature type="non-terminal residue" evidence="1">
    <location>
        <position position="1"/>
    </location>
</feature>
<comment type="caution">
    <text evidence="1">The sequence shown here is derived from an EMBL/GenBank/DDBJ whole genome shotgun (WGS) entry which is preliminary data.</text>
</comment>
<reference evidence="1 2" key="1">
    <citation type="journal article" date="2012" name="Genome Biol.">
        <title>Genome and low-iron response of an oceanic diatom adapted to chronic iron limitation.</title>
        <authorList>
            <person name="Lommer M."/>
            <person name="Specht M."/>
            <person name="Roy A.S."/>
            <person name="Kraemer L."/>
            <person name="Andreson R."/>
            <person name="Gutowska M.A."/>
            <person name="Wolf J."/>
            <person name="Bergner S.V."/>
            <person name="Schilhabel M.B."/>
            <person name="Klostermeier U.C."/>
            <person name="Beiko R.G."/>
            <person name="Rosenstiel P."/>
            <person name="Hippler M."/>
            <person name="Laroche J."/>
        </authorList>
    </citation>
    <scope>NUCLEOTIDE SEQUENCE [LARGE SCALE GENOMIC DNA]</scope>
    <source>
        <strain evidence="1 2">CCMP1005</strain>
    </source>
</reference>
<sequence>PADLALFAHRGQHREDLIGRLKEVKGLRADAGWIISSPGASSASGLSWQTPDPMGLLLIADGRRRLPPGVGSALLLFSRPLREQALNPPSSLGSTRA</sequence>
<dbReference type="Proteomes" id="UP000266841">
    <property type="component" value="Unassembled WGS sequence"/>
</dbReference>
<dbReference type="AlphaFoldDB" id="K0THT2"/>
<protein>
    <submittedName>
        <fullName evidence="1">Uncharacterized protein</fullName>
    </submittedName>
</protein>
<evidence type="ECO:0000313" key="1">
    <source>
        <dbReference type="EMBL" id="EJK70077.1"/>
    </source>
</evidence>
<accession>K0THT2</accession>
<name>K0THT2_THAOC</name>
<keyword evidence="2" id="KW-1185">Reference proteome</keyword>
<proteinExistence type="predicted"/>
<evidence type="ECO:0000313" key="2">
    <source>
        <dbReference type="Proteomes" id="UP000266841"/>
    </source>
</evidence>
<organism evidence="1 2">
    <name type="scientific">Thalassiosira oceanica</name>
    <name type="common">Marine diatom</name>
    <dbReference type="NCBI Taxonomy" id="159749"/>
    <lineage>
        <taxon>Eukaryota</taxon>
        <taxon>Sar</taxon>
        <taxon>Stramenopiles</taxon>
        <taxon>Ochrophyta</taxon>
        <taxon>Bacillariophyta</taxon>
        <taxon>Coscinodiscophyceae</taxon>
        <taxon>Thalassiosirophycidae</taxon>
        <taxon>Thalassiosirales</taxon>
        <taxon>Thalassiosiraceae</taxon>
        <taxon>Thalassiosira</taxon>
    </lineage>
</organism>